<dbReference type="InterPro" id="IPR021776">
    <property type="entry name" value="ActD"/>
</dbReference>
<dbReference type="AlphaFoldDB" id="A0A838L8P2"/>
<evidence type="ECO:0000313" key="2">
    <source>
        <dbReference type="EMBL" id="MBA2935554.1"/>
    </source>
</evidence>
<dbReference type="EMBL" id="JACEIB010000026">
    <property type="protein sequence ID" value="MBA2935554.1"/>
    <property type="molecule type" value="Genomic_DNA"/>
</dbReference>
<dbReference type="Pfam" id="PF11821">
    <property type="entry name" value="ActD"/>
    <property type="match status" value="1"/>
</dbReference>
<name>A0A838L8P2_9SPHN</name>
<keyword evidence="3" id="KW-1185">Reference proteome</keyword>
<keyword evidence="1" id="KW-0472">Membrane</keyword>
<protein>
    <submittedName>
        <fullName evidence="2">DUF3341 domain-containing protein</fullName>
    </submittedName>
</protein>
<proteinExistence type="predicted"/>
<accession>A0A838L8P2</accession>
<keyword evidence="1" id="KW-0812">Transmembrane</keyword>
<keyword evidence="1" id="KW-1133">Transmembrane helix</keyword>
<gene>
    <name evidence="2" type="ORF">HZF05_15820</name>
</gene>
<evidence type="ECO:0000313" key="3">
    <source>
        <dbReference type="Proteomes" id="UP000570166"/>
    </source>
</evidence>
<feature type="transmembrane region" description="Helical" evidence="1">
    <location>
        <begin position="51"/>
        <end position="72"/>
    </location>
</feature>
<comment type="caution">
    <text evidence="2">The sequence shown here is derived from an EMBL/GenBank/DDBJ whole genome shotgun (WGS) entry which is preliminary data.</text>
</comment>
<dbReference type="Proteomes" id="UP000570166">
    <property type="component" value="Unassembled WGS sequence"/>
</dbReference>
<sequence>MTALAIASFADEAAFRAGVAKADEAGRRVVGLWSPYPVEIGAIGEEMAAPIAWIAIAGGLAAAFLFYGFIWWTATQSYPFDSGGRPLHSWQVFLIAPIEFGALAAGVAGMIAFIVRARLTRLHHPAFDIAEVERASSEHFVIALACDADDGGDVLALLADAGAVHSRMVTR</sequence>
<organism evidence="2 3">
    <name type="scientific">Sphingomonas chungangi</name>
    <dbReference type="NCBI Taxonomy" id="2683589"/>
    <lineage>
        <taxon>Bacteria</taxon>
        <taxon>Pseudomonadati</taxon>
        <taxon>Pseudomonadota</taxon>
        <taxon>Alphaproteobacteria</taxon>
        <taxon>Sphingomonadales</taxon>
        <taxon>Sphingomonadaceae</taxon>
        <taxon>Sphingomonas</taxon>
    </lineage>
</organism>
<evidence type="ECO:0000256" key="1">
    <source>
        <dbReference type="SAM" id="Phobius"/>
    </source>
</evidence>
<feature type="transmembrane region" description="Helical" evidence="1">
    <location>
        <begin position="92"/>
        <end position="115"/>
    </location>
</feature>
<dbReference type="PANTHER" id="PTHR40394">
    <property type="entry name" value="LIPOPROTEIN-RELATED"/>
    <property type="match status" value="1"/>
</dbReference>
<dbReference type="RefSeq" id="WP_160362776.1">
    <property type="nucleotide sequence ID" value="NZ_JACEIB010000026.1"/>
</dbReference>
<reference evidence="2 3" key="1">
    <citation type="submission" date="2020-07" db="EMBL/GenBank/DDBJ databases">
        <authorList>
            <person name="Sun Q."/>
        </authorList>
    </citation>
    <scope>NUCLEOTIDE SEQUENCE [LARGE SCALE GENOMIC DNA]</scope>
    <source>
        <strain evidence="2 3">CGMCC 1.13654</strain>
    </source>
</reference>
<dbReference type="PANTHER" id="PTHR40394:SF2">
    <property type="entry name" value="QUINOL:CYTOCHROME C OXIDOREDUCTASE MEMBRANE PROTEIN"/>
    <property type="match status" value="1"/>
</dbReference>